<keyword evidence="2" id="KW-1185">Reference proteome</keyword>
<evidence type="ECO:0000313" key="1">
    <source>
        <dbReference type="EMBL" id="MQL94312.1"/>
    </source>
</evidence>
<name>A0A843V7H9_COLES</name>
<dbReference type="EMBL" id="NMUH01001660">
    <property type="protein sequence ID" value="MQL94312.1"/>
    <property type="molecule type" value="Genomic_DNA"/>
</dbReference>
<dbReference type="Proteomes" id="UP000652761">
    <property type="component" value="Unassembled WGS sequence"/>
</dbReference>
<protein>
    <submittedName>
        <fullName evidence="1">Uncharacterized protein</fullName>
    </submittedName>
</protein>
<evidence type="ECO:0000313" key="2">
    <source>
        <dbReference type="Proteomes" id="UP000652761"/>
    </source>
</evidence>
<proteinExistence type="predicted"/>
<accession>A0A843V7H9</accession>
<organism evidence="1 2">
    <name type="scientific">Colocasia esculenta</name>
    <name type="common">Wild taro</name>
    <name type="synonym">Arum esculentum</name>
    <dbReference type="NCBI Taxonomy" id="4460"/>
    <lineage>
        <taxon>Eukaryota</taxon>
        <taxon>Viridiplantae</taxon>
        <taxon>Streptophyta</taxon>
        <taxon>Embryophyta</taxon>
        <taxon>Tracheophyta</taxon>
        <taxon>Spermatophyta</taxon>
        <taxon>Magnoliopsida</taxon>
        <taxon>Liliopsida</taxon>
        <taxon>Araceae</taxon>
        <taxon>Aroideae</taxon>
        <taxon>Colocasieae</taxon>
        <taxon>Colocasia</taxon>
    </lineage>
</organism>
<sequence length="76" mass="8332">MSHIAIRISLIAVTGSDTPFDSPRRNLSLQCRSLSRPFTASGCSPVRSLSPPSRLGAFSSMLGTSWYFGEARNELW</sequence>
<reference evidence="1" key="1">
    <citation type="submission" date="2017-07" db="EMBL/GenBank/DDBJ databases">
        <title>Taro Niue Genome Assembly and Annotation.</title>
        <authorList>
            <person name="Atibalentja N."/>
            <person name="Keating K."/>
            <person name="Fields C.J."/>
        </authorList>
    </citation>
    <scope>NUCLEOTIDE SEQUENCE</scope>
    <source>
        <strain evidence="1">Niue_2</strain>
        <tissue evidence="1">Leaf</tissue>
    </source>
</reference>
<dbReference type="AlphaFoldDB" id="A0A843V7H9"/>
<comment type="caution">
    <text evidence="1">The sequence shown here is derived from an EMBL/GenBank/DDBJ whole genome shotgun (WGS) entry which is preliminary data.</text>
</comment>
<gene>
    <name evidence="1" type="ORF">Taro_026967</name>
</gene>